<dbReference type="Proteomes" id="UP000092403">
    <property type="component" value="Unassembled WGS sequence"/>
</dbReference>
<dbReference type="InterPro" id="IPR016187">
    <property type="entry name" value="CTDL_fold"/>
</dbReference>
<dbReference type="PATRIC" id="fig|1706436.3.peg.1665"/>
<evidence type="ECO:0000259" key="1">
    <source>
        <dbReference type="PROSITE" id="PS50041"/>
    </source>
</evidence>
<sequence>MKKTITLLAILSLIMPYYLVSSVWASQGAADDSAICDKGSSVLIDVLSNDTALSNIGAVSSPKHGTAVIENGKIRYTPDPNWYGIDSFTYSATKSTDKALFCTDTGHYYEYVPGNLSWSEANTSASAKTFYGFKGYLVTITSERENAFVTSILPEGNSSWMGASDDYNGSDRWYWTTGPEAGTEFFYGLYYNDDWAVGPEYYGYSNWNENEPNNSDGIEYYGQFLSSGKWNDLPDIKGPNGYIVEYGGMPNDVSNLPTATVSIVVLNNSKLPIHAELKASYNNRLKTVNTLQTQILNKLPADCKQSGISSAGCSVSSNVKAMWNESEQYVQNAKKTGNMIKAVNDLKKAKELLEQILTKI</sequence>
<dbReference type="Gene3D" id="2.60.40.3440">
    <property type="match status" value="1"/>
</dbReference>
<gene>
    <name evidence="2" type="ORF">APG10_01648</name>
    <name evidence="3" type="ORF">APG11_01776</name>
    <name evidence="4" type="ORF">APG12_01676</name>
</gene>
<feature type="domain" description="C-type lectin" evidence="1">
    <location>
        <begin position="104"/>
        <end position="232"/>
    </location>
</feature>
<dbReference type="PATRIC" id="fig|1706438.3.peg.1680"/>
<dbReference type="EMBL" id="LNGF01000055">
    <property type="protein sequence ID" value="KYC46627.1"/>
    <property type="molecule type" value="Genomic_DNA"/>
</dbReference>
<dbReference type="InterPro" id="IPR034007">
    <property type="entry name" value="CTLD_bac"/>
</dbReference>
<dbReference type="CDD" id="cd03603">
    <property type="entry name" value="CLECT_VCBS"/>
    <property type="match status" value="1"/>
</dbReference>
<organism evidence="3 5">
    <name type="scientific">Candidatus Methanofastidiosum methylothiophilum</name>
    <dbReference type="NCBI Taxonomy" id="1705564"/>
    <lineage>
        <taxon>Archaea</taxon>
        <taxon>Methanobacteriati</taxon>
        <taxon>Methanobacteriota</taxon>
        <taxon>Stenosarchaea group</taxon>
        <taxon>Candidatus Methanofastidiosia</taxon>
        <taxon>Candidatus Methanofastidiosales</taxon>
        <taxon>Candidatus Methanofastidiosaceae</taxon>
        <taxon>Candidatus Methanofastidiosum</taxon>
    </lineage>
</organism>
<dbReference type="AlphaFoldDB" id="A0A150INU7"/>
<evidence type="ECO:0000313" key="5">
    <source>
        <dbReference type="Proteomes" id="UP000091929"/>
    </source>
</evidence>
<reference evidence="5 6" key="1">
    <citation type="journal article" date="2016" name="ISME J.">
        <title>Chasing the elusive Euryarchaeota class WSA2: genomes reveal a uniquely fastidious methyl-reducing methanogen.</title>
        <authorList>
            <person name="Nobu M.K."/>
            <person name="Narihiro T."/>
            <person name="Kuroda K."/>
            <person name="Mei R."/>
            <person name="Liu W.T."/>
        </authorList>
    </citation>
    <scope>NUCLEOTIDE SEQUENCE [LARGE SCALE GENOMIC DNA]</scope>
    <source>
        <strain evidence="2">B03fssc0709_Meth_Bin005</strain>
        <strain evidence="3">B15fssc0709_Meth_Bin003</strain>
        <strain evidence="4">BMIXfssc0709_Meth_Bin006</strain>
    </source>
</reference>
<comment type="caution">
    <text evidence="3">The sequence shown here is derived from an EMBL/GenBank/DDBJ whole genome shotgun (WGS) entry which is preliminary data.</text>
</comment>
<dbReference type="PANTHER" id="PTHR22803">
    <property type="entry name" value="MANNOSE, PHOSPHOLIPASE, LECTIN RECEPTOR RELATED"/>
    <property type="match status" value="1"/>
</dbReference>
<dbReference type="Pfam" id="PF17963">
    <property type="entry name" value="Big_9"/>
    <property type="match status" value="1"/>
</dbReference>
<evidence type="ECO:0000313" key="2">
    <source>
        <dbReference type="EMBL" id="KYC44540.1"/>
    </source>
</evidence>
<dbReference type="InterPro" id="IPR001304">
    <property type="entry name" value="C-type_lectin-like"/>
</dbReference>
<dbReference type="EMBL" id="LNJC01000047">
    <property type="protein sequence ID" value="KYC49115.1"/>
    <property type="molecule type" value="Genomic_DNA"/>
</dbReference>
<evidence type="ECO:0000313" key="3">
    <source>
        <dbReference type="EMBL" id="KYC46627.1"/>
    </source>
</evidence>
<dbReference type="PATRIC" id="fig|1706437.3.peg.1786"/>
<accession>A0A150IHP4</accession>
<dbReference type="Proteomes" id="UP000092401">
    <property type="component" value="Unassembled WGS sequence"/>
</dbReference>
<dbReference type="PROSITE" id="PS50041">
    <property type="entry name" value="C_TYPE_LECTIN_2"/>
    <property type="match status" value="1"/>
</dbReference>
<dbReference type="Pfam" id="PF00059">
    <property type="entry name" value="Lectin_C"/>
    <property type="match status" value="1"/>
</dbReference>
<dbReference type="EMBL" id="LNGE01000057">
    <property type="protein sequence ID" value="KYC44540.1"/>
    <property type="molecule type" value="Genomic_DNA"/>
</dbReference>
<accession>A0A150IW67</accession>
<dbReference type="SUPFAM" id="SSF56436">
    <property type="entry name" value="C-type lectin-like"/>
    <property type="match status" value="1"/>
</dbReference>
<proteinExistence type="predicted"/>
<accession>A0A150INU7</accession>
<evidence type="ECO:0000313" key="6">
    <source>
        <dbReference type="Proteomes" id="UP000092401"/>
    </source>
</evidence>
<dbReference type="InterPro" id="IPR016186">
    <property type="entry name" value="C-type_lectin-like/link_sf"/>
</dbReference>
<dbReference type="Gene3D" id="3.10.100.10">
    <property type="entry name" value="Mannose-Binding Protein A, subunit A"/>
    <property type="match status" value="1"/>
</dbReference>
<protein>
    <submittedName>
        <fullName evidence="3">Lectin C-type domain protein</fullName>
    </submittedName>
</protein>
<evidence type="ECO:0000313" key="4">
    <source>
        <dbReference type="EMBL" id="KYC49115.1"/>
    </source>
</evidence>
<dbReference type="Proteomes" id="UP000091929">
    <property type="component" value="Unassembled WGS sequence"/>
</dbReference>
<name>A0A150INU7_9EURY</name>
<dbReference type="InterPro" id="IPR050111">
    <property type="entry name" value="C-type_lectin/snaclec_domain"/>
</dbReference>